<evidence type="ECO:0000313" key="3">
    <source>
        <dbReference type="Proteomes" id="UP000310353"/>
    </source>
</evidence>
<accession>A0A4U7BS96</accession>
<proteinExistence type="predicted"/>
<evidence type="ECO:0000256" key="1">
    <source>
        <dbReference type="SAM" id="SignalP"/>
    </source>
</evidence>
<comment type="caution">
    <text evidence="2">The sequence shown here is derived from an EMBL/GenBank/DDBJ whole genome shotgun (WGS) entry which is preliminary data.</text>
</comment>
<evidence type="ECO:0000313" key="2">
    <source>
        <dbReference type="EMBL" id="TKX31876.1"/>
    </source>
</evidence>
<protein>
    <submittedName>
        <fullName evidence="2">Uncharacterized protein</fullName>
    </submittedName>
</protein>
<reference evidence="2 3" key="1">
    <citation type="submission" date="2018-05" db="EMBL/GenBank/DDBJ databases">
        <title>Novel Campyloabacter and Helicobacter Species and Strains.</title>
        <authorList>
            <person name="Mannion A.J."/>
            <person name="Shen Z."/>
            <person name="Fox J.G."/>
        </authorList>
    </citation>
    <scope>NUCLEOTIDE SEQUENCE [LARGE SCALE GENOMIC DNA]</scope>
    <source>
        <strain evidence="3">MIT17-670</strain>
    </source>
</reference>
<name>A0A4U7BS96_9BACT</name>
<organism evidence="2 3">
    <name type="scientific">Campylobacter aviculae</name>
    <dbReference type="NCBI Taxonomy" id="2510190"/>
    <lineage>
        <taxon>Bacteria</taxon>
        <taxon>Pseudomonadati</taxon>
        <taxon>Campylobacterota</taxon>
        <taxon>Epsilonproteobacteria</taxon>
        <taxon>Campylobacterales</taxon>
        <taxon>Campylobacteraceae</taxon>
        <taxon>Campylobacter</taxon>
    </lineage>
</organism>
<dbReference type="RefSeq" id="WP_137622400.1">
    <property type="nucleotide sequence ID" value="NZ_NXMA01000008.1"/>
</dbReference>
<dbReference type="EMBL" id="NXMA01000008">
    <property type="protein sequence ID" value="TKX31876.1"/>
    <property type="molecule type" value="Genomic_DNA"/>
</dbReference>
<keyword evidence="1" id="KW-0732">Signal</keyword>
<keyword evidence="3" id="KW-1185">Reference proteome</keyword>
<feature type="signal peptide" evidence="1">
    <location>
        <begin position="1"/>
        <end position="19"/>
    </location>
</feature>
<dbReference type="OrthoDB" id="5356179at2"/>
<dbReference type="Proteomes" id="UP000310353">
    <property type="component" value="Unassembled WGS sequence"/>
</dbReference>
<gene>
    <name evidence="2" type="ORF">CQA76_05335</name>
</gene>
<dbReference type="AlphaFoldDB" id="A0A4U7BS96"/>
<feature type="chain" id="PRO_5021026054" evidence="1">
    <location>
        <begin position="20"/>
        <end position="65"/>
    </location>
</feature>
<sequence length="65" mass="7482">MKKIVGSIILIGCLSNIFAATWHYDTDGCAKIYNYGRDYSECFDKKTHIYQEAGHNVICKYGYCF</sequence>